<dbReference type="InterPro" id="IPR001482">
    <property type="entry name" value="T2SS/T4SS_dom"/>
</dbReference>
<dbReference type="Pfam" id="PF00437">
    <property type="entry name" value="T2SSE"/>
    <property type="match status" value="1"/>
</dbReference>
<evidence type="ECO:0000259" key="2">
    <source>
        <dbReference type="Pfam" id="PF00437"/>
    </source>
</evidence>
<dbReference type="CDD" id="cd01130">
    <property type="entry name" value="VirB11-like_ATPase"/>
    <property type="match status" value="1"/>
</dbReference>
<dbReference type="AlphaFoldDB" id="A0AAV5N379"/>
<evidence type="ECO:0000256" key="1">
    <source>
        <dbReference type="ARBA" id="ARBA00006611"/>
    </source>
</evidence>
<keyword evidence="4" id="KW-1185">Reference proteome</keyword>
<dbReference type="Gene3D" id="3.30.450.380">
    <property type="match status" value="1"/>
</dbReference>
<dbReference type="InterPro" id="IPR027417">
    <property type="entry name" value="P-loop_NTPase"/>
</dbReference>
<name>A0AAV5N379_9GAMM</name>
<proteinExistence type="inferred from homology"/>
<dbReference type="PANTHER" id="PTHR30486:SF15">
    <property type="entry name" value="TYPE II_IV SECRETION SYSTEM ATPASE"/>
    <property type="match status" value="1"/>
</dbReference>
<comment type="similarity">
    <text evidence="1">Belongs to the GSP E family.</text>
</comment>
<dbReference type="SUPFAM" id="SSF52540">
    <property type="entry name" value="P-loop containing nucleoside triphosphate hydrolases"/>
    <property type="match status" value="1"/>
</dbReference>
<gene>
    <name evidence="3" type="primary">tadA</name>
    <name evidence="3" type="ORF">SOASR030_26430</name>
</gene>
<sequence length="426" mass="47104">MALDIDTQALIRDETLKSIEVDKIERLVDRDALILELYNNVDSVIVSHNLYVSAAEQKMMVECIADEILGFGPLREFIEDDTVSDILVNGPESIFIERNGLLNKTSRRFINNAQLTDIAKRLVLQVGRRIDEGRPMVDSRLPDGSRLNVVIPPIALDGTSISIRKFSKHNKSLPDLVALGAMSSDMANFLLIAARCRINIIISGGTGSGKTTLLNALSQYISENERILTLEDAAELRLMQPHVVRLETRMAGVENTGQVSMRELVINALRMRPDRIIVGECRGEEAFEMLQAMNTGHDGSMSTLHANSPRDAIARLESMVMMSGMNIPITAIRRNIASAVNLIVQVSRLNDGSRKVMNISEIMGIEGDNVILQDIFTFQTKTERTDEGGVAGEFRNHGLLMRSVVMNNAIMFGLAGELKHLFGMTS</sequence>
<reference evidence="3" key="1">
    <citation type="submission" date="2022-06" db="EMBL/GenBank/DDBJ databases">
        <title>Draft genome sequences of Leminorella grimontii str. JCM5902.</title>
        <authorList>
            <person name="Wakabayashi Y."/>
            <person name="Kojima K."/>
        </authorList>
    </citation>
    <scope>NUCLEOTIDE SEQUENCE</scope>
    <source>
        <strain evidence="3">JCM 5902</strain>
    </source>
</reference>
<dbReference type="Proteomes" id="UP001058124">
    <property type="component" value="Unassembled WGS sequence"/>
</dbReference>
<dbReference type="RefSeq" id="WP_027274820.1">
    <property type="nucleotide sequence ID" value="NZ_BRLH01000006.1"/>
</dbReference>
<comment type="caution">
    <text evidence="3">The sequence shown here is derived from an EMBL/GenBank/DDBJ whole genome shotgun (WGS) entry which is preliminary data.</text>
</comment>
<accession>A0AAV5N379</accession>
<protein>
    <submittedName>
        <fullName evidence="3">Tight adherance operon protein</fullName>
    </submittedName>
</protein>
<dbReference type="GO" id="GO:0016887">
    <property type="term" value="F:ATP hydrolysis activity"/>
    <property type="evidence" value="ECO:0007669"/>
    <property type="project" value="InterPro"/>
</dbReference>
<dbReference type="Gene3D" id="3.40.50.300">
    <property type="entry name" value="P-loop containing nucleotide triphosphate hydrolases"/>
    <property type="match status" value="1"/>
</dbReference>
<feature type="domain" description="Bacterial type II secretion system protein E" evidence="2">
    <location>
        <begin position="70"/>
        <end position="351"/>
    </location>
</feature>
<organism evidence="3 4">
    <name type="scientific">Leminorella grimontii</name>
    <dbReference type="NCBI Taxonomy" id="82981"/>
    <lineage>
        <taxon>Bacteria</taxon>
        <taxon>Pseudomonadati</taxon>
        <taxon>Pseudomonadota</taxon>
        <taxon>Gammaproteobacteria</taxon>
        <taxon>Enterobacterales</taxon>
        <taxon>Budviciaceae</taxon>
        <taxon>Leminorella</taxon>
    </lineage>
</organism>
<dbReference type="EMBL" id="BRLH01000006">
    <property type="protein sequence ID" value="GKX56531.1"/>
    <property type="molecule type" value="Genomic_DNA"/>
</dbReference>
<evidence type="ECO:0000313" key="4">
    <source>
        <dbReference type="Proteomes" id="UP001058124"/>
    </source>
</evidence>
<dbReference type="InterPro" id="IPR050921">
    <property type="entry name" value="T4SS_GSP_E_ATPase"/>
</dbReference>
<evidence type="ECO:0000313" key="3">
    <source>
        <dbReference type="EMBL" id="GKX56531.1"/>
    </source>
</evidence>
<dbReference type="PANTHER" id="PTHR30486">
    <property type="entry name" value="TWITCHING MOTILITY PROTEIN PILT"/>
    <property type="match status" value="1"/>
</dbReference>